<keyword evidence="9" id="KW-0472">Membrane</keyword>
<evidence type="ECO:0000256" key="5">
    <source>
        <dbReference type="ARBA" id="ARBA00023125"/>
    </source>
</evidence>
<dbReference type="Gene3D" id="4.10.240.10">
    <property type="entry name" value="Zn(2)-C6 fungal-type DNA-binding domain"/>
    <property type="match status" value="1"/>
</dbReference>
<evidence type="ECO:0000256" key="2">
    <source>
        <dbReference type="ARBA" id="ARBA00022723"/>
    </source>
</evidence>
<dbReference type="PROSITE" id="PS50048">
    <property type="entry name" value="ZN2_CY6_FUNGAL_2"/>
    <property type="match status" value="1"/>
</dbReference>
<proteinExistence type="predicted"/>
<keyword evidence="2" id="KW-0479">Metal-binding</keyword>
<sequence>MQQAVARRVRAACAVCQRRKLKCDGKQPCSRCARTDRICRYAKVQVQTQMPARASVVPRANVPVGLGRGSPWLGFSFSKFRFHRRYQDVLPFYFCESVLAQLPESVVAAEDLQLPSVQNYGWNLAGGAFLAFALQPSATRPPLRELRPLVQHYFDHVNPLFSIVNERVFWSQWDSAADANSLFNAIGYLMAITAERYRCGPPPRVDETALFNHSYAVVSEFSFEWESVELIQSWLLIAAYLRCCYRQTSCYAALARAVAMCRGMSLNLEAKPEQVDAEGEQTGALHSTGKYYHCFWTVYTVDKIFSHQLGKVGSCPISITKLKPPGPQQQDEWFQGGSLEMLQLALIIDELQQCGEDQEVGPTETIVLRDKLHQWYTDHARGPARDTVLQLQPTLTYLDVKLTWELRTLFPLLSPTKQVADWPISLLQPVPMDYHGLLETCQATAALVKRLVHRGEFGTPWWSHLSLLFTCSLACIVLVSCGVQQRQYAAVLAELMELWQELEGNPPENQPVMLKQCYWCIKMVNKFGVLKLQQATVVLQETVPKPQSDHSPNKHHFKQFGRVDDEVDNENTPAPSPPQQQDQQQQQHAAESIADELLQTLQWFDQHF</sequence>
<reference evidence="11 12" key="1">
    <citation type="journal article" date="2011" name="Proc. Natl. Acad. Sci. U.S.A.">
        <title>Evolutionary erosion of yeast sex chromosomes by mating-type switching accidents.</title>
        <authorList>
            <person name="Gordon J.L."/>
            <person name="Armisen D."/>
            <person name="Proux-Wera E."/>
            <person name="Oheigeartaigh S.S."/>
            <person name="Byrne K.P."/>
            <person name="Wolfe K.H."/>
        </authorList>
    </citation>
    <scope>NUCLEOTIDE SEQUENCE [LARGE SCALE GENOMIC DNA]</scope>
    <source>
        <strain evidence="12">ATCC MYA-139 / BCRC 22969 / CBS 8797 / CCRC 22969 / KCTC 17520 / NBRC 10181 / NCYC 3082</strain>
    </source>
</reference>
<keyword evidence="4" id="KW-0805">Transcription regulation</keyword>
<keyword evidence="9" id="KW-1133">Transmembrane helix</keyword>
<gene>
    <name evidence="11" type="primary">KNAG0M02120</name>
    <name evidence="11" type="ordered locus">KNAG_0M02120</name>
</gene>
<feature type="transmembrane region" description="Helical" evidence="9">
    <location>
        <begin position="461"/>
        <end position="483"/>
    </location>
</feature>
<keyword evidence="6" id="KW-0804">Transcription</keyword>
<evidence type="ECO:0000313" key="11">
    <source>
        <dbReference type="EMBL" id="CCK73065.1"/>
    </source>
</evidence>
<dbReference type="SUPFAM" id="SSF57701">
    <property type="entry name" value="Zn2/Cys6 DNA-binding domain"/>
    <property type="match status" value="1"/>
</dbReference>
<keyword evidence="12" id="KW-1185">Reference proteome</keyword>
<keyword evidence="7" id="KW-0539">Nucleus</keyword>
<dbReference type="eggNOG" id="ENOG502RBGV">
    <property type="taxonomic scope" value="Eukaryota"/>
</dbReference>
<dbReference type="Pfam" id="PF00172">
    <property type="entry name" value="Zn_clus"/>
    <property type="match status" value="1"/>
</dbReference>
<dbReference type="InterPro" id="IPR001138">
    <property type="entry name" value="Zn2Cys6_DnaBD"/>
</dbReference>
<evidence type="ECO:0000256" key="3">
    <source>
        <dbReference type="ARBA" id="ARBA00022833"/>
    </source>
</evidence>
<dbReference type="InterPro" id="IPR036864">
    <property type="entry name" value="Zn2-C6_fun-type_DNA-bd_sf"/>
</dbReference>
<protein>
    <recommendedName>
        <fullName evidence="10">Zn(2)-C6 fungal-type domain-containing protein</fullName>
    </recommendedName>
</protein>
<evidence type="ECO:0000256" key="8">
    <source>
        <dbReference type="SAM" id="MobiDB-lite"/>
    </source>
</evidence>
<dbReference type="GO" id="GO:0000981">
    <property type="term" value="F:DNA-binding transcription factor activity, RNA polymerase II-specific"/>
    <property type="evidence" value="ECO:0007669"/>
    <property type="project" value="InterPro"/>
</dbReference>
<dbReference type="InterPro" id="IPR051711">
    <property type="entry name" value="Stress_Response_Reg"/>
</dbReference>
<dbReference type="PANTHER" id="PTHR47540">
    <property type="entry name" value="THIAMINE REPRESSIBLE GENES REGULATORY PROTEIN THI5"/>
    <property type="match status" value="1"/>
</dbReference>
<evidence type="ECO:0000256" key="4">
    <source>
        <dbReference type="ARBA" id="ARBA00023015"/>
    </source>
</evidence>
<comment type="subcellular location">
    <subcellularLocation>
        <location evidence="1">Nucleus</location>
    </subcellularLocation>
</comment>
<dbReference type="OrthoDB" id="4064873at2759"/>
<dbReference type="OMA" id="GWNMSGG"/>
<feature type="region of interest" description="Disordered" evidence="8">
    <location>
        <begin position="566"/>
        <end position="590"/>
    </location>
</feature>
<dbReference type="HOGENOM" id="CLU_012010_0_0_1"/>
<organism evidence="11 12">
    <name type="scientific">Huiozyma naganishii (strain ATCC MYA-139 / BCRC 22969 / CBS 8797 / KCTC 17520 / NBRC 10181 / NCYC 3082 / Yp74L-3)</name>
    <name type="common">Yeast</name>
    <name type="synonym">Kazachstania naganishii</name>
    <dbReference type="NCBI Taxonomy" id="1071383"/>
    <lineage>
        <taxon>Eukaryota</taxon>
        <taxon>Fungi</taxon>
        <taxon>Dikarya</taxon>
        <taxon>Ascomycota</taxon>
        <taxon>Saccharomycotina</taxon>
        <taxon>Saccharomycetes</taxon>
        <taxon>Saccharomycetales</taxon>
        <taxon>Saccharomycetaceae</taxon>
        <taxon>Huiozyma</taxon>
    </lineage>
</organism>
<reference evidence="12" key="2">
    <citation type="submission" date="2012-08" db="EMBL/GenBank/DDBJ databases">
        <title>Genome sequence of Kazachstania naganishii.</title>
        <authorList>
            <person name="Gordon J.L."/>
            <person name="Armisen D."/>
            <person name="Proux-Wera E."/>
            <person name="OhEigeartaigh S.S."/>
            <person name="Byrne K.P."/>
            <person name="Wolfe K.H."/>
        </authorList>
    </citation>
    <scope>NUCLEOTIDE SEQUENCE [LARGE SCALE GENOMIC DNA]</scope>
    <source>
        <strain evidence="12">ATCC MYA-139 / BCRC 22969 / CBS 8797 / CCRC 22969 / KCTC 17520 / NBRC 10181 / NCYC 3082</strain>
    </source>
</reference>
<dbReference type="GO" id="GO:0045944">
    <property type="term" value="P:positive regulation of transcription by RNA polymerase II"/>
    <property type="evidence" value="ECO:0007669"/>
    <property type="project" value="TreeGrafter"/>
</dbReference>
<evidence type="ECO:0000256" key="1">
    <source>
        <dbReference type="ARBA" id="ARBA00004123"/>
    </source>
</evidence>
<dbReference type="EMBL" id="HE978326">
    <property type="protein sequence ID" value="CCK73065.1"/>
    <property type="molecule type" value="Genomic_DNA"/>
</dbReference>
<dbReference type="SMART" id="SM00066">
    <property type="entry name" value="GAL4"/>
    <property type="match status" value="1"/>
</dbReference>
<dbReference type="RefSeq" id="XP_022467309.1">
    <property type="nucleotide sequence ID" value="XM_022611077.1"/>
</dbReference>
<dbReference type="InterPro" id="IPR007219">
    <property type="entry name" value="XnlR_reg_dom"/>
</dbReference>
<dbReference type="Proteomes" id="UP000006310">
    <property type="component" value="Chromosome 13"/>
</dbReference>
<evidence type="ECO:0000256" key="7">
    <source>
        <dbReference type="ARBA" id="ARBA00023242"/>
    </source>
</evidence>
<dbReference type="GO" id="GO:0008270">
    <property type="term" value="F:zinc ion binding"/>
    <property type="evidence" value="ECO:0007669"/>
    <property type="project" value="InterPro"/>
</dbReference>
<dbReference type="Pfam" id="PF04082">
    <property type="entry name" value="Fungal_trans"/>
    <property type="match status" value="1"/>
</dbReference>
<dbReference type="PANTHER" id="PTHR47540:SF2">
    <property type="entry name" value="ZN(II)2CYS6 TRANSCRIPTION FACTOR (EUROFUNG)"/>
    <property type="match status" value="1"/>
</dbReference>
<dbReference type="KEGG" id="kng:KNAG_0M02120"/>
<dbReference type="CDD" id="cd12148">
    <property type="entry name" value="fungal_TF_MHR"/>
    <property type="match status" value="1"/>
</dbReference>
<dbReference type="GO" id="GO:0005634">
    <property type="term" value="C:nucleus"/>
    <property type="evidence" value="ECO:0007669"/>
    <property type="project" value="UniProtKB-SubCell"/>
</dbReference>
<keyword evidence="3" id="KW-0862">Zinc</keyword>
<keyword evidence="9" id="KW-0812">Transmembrane</keyword>
<evidence type="ECO:0000259" key="10">
    <source>
        <dbReference type="PROSITE" id="PS50048"/>
    </source>
</evidence>
<keyword evidence="5" id="KW-0238">DNA-binding</keyword>
<dbReference type="GO" id="GO:0043565">
    <property type="term" value="F:sequence-specific DNA binding"/>
    <property type="evidence" value="ECO:0007669"/>
    <property type="project" value="TreeGrafter"/>
</dbReference>
<accession>J7RDZ9</accession>
<dbReference type="CDD" id="cd00067">
    <property type="entry name" value="GAL4"/>
    <property type="match status" value="1"/>
</dbReference>
<evidence type="ECO:0000256" key="9">
    <source>
        <dbReference type="SAM" id="Phobius"/>
    </source>
</evidence>
<evidence type="ECO:0000313" key="12">
    <source>
        <dbReference type="Proteomes" id="UP000006310"/>
    </source>
</evidence>
<dbReference type="GeneID" id="34528845"/>
<dbReference type="GO" id="GO:0006351">
    <property type="term" value="P:DNA-templated transcription"/>
    <property type="evidence" value="ECO:0007669"/>
    <property type="project" value="InterPro"/>
</dbReference>
<dbReference type="AlphaFoldDB" id="J7RDZ9"/>
<feature type="domain" description="Zn(2)-C6 fungal-type" evidence="10">
    <location>
        <begin position="12"/>
        <end position="41"/>
    </location>
</feature>
<name>J7RDZ9_HUIN7</name>
<evidence type="ECO:0000256" key="6">
    <source>
        <dbReference type="ARBA" id="ARBA00023163"/>
    </source>
</evidence>